<dbReference type="Proteomes" id="UP000324800">
    <property type="component" value="Unassembled WGS sequence"/>
</dbReference>
<dbReference type="PROSITE" id="PS00107">
    <property type="entry name" value="PROTEIN_KINASE_ATP"/>
    <property type="match status" value="1"/>
</dbReference>
<comment type="caution">
    <text evidence="11">The sequence shown here is derived from an EMBL/GenBank/DDBJ whole genome shotgun (WGS) entry which is preliminary data.</text>
</comment>
<sequence length="245" mass="28081">MELQIDFVNEPPIMLGEGAFGTTYLMKTRGGELYAVKTLRSIEEKYVRKAKQEAEKMMKLQSKFVADCKGYFIKNQHVNIVMEYCPFDNLSKLISVCHENGEQLSDELFWRLASEIGRALDYIHKQNAVHRDIKPDNILLTEGQHFKLVDFGNALIMEDGNKSAMSFAGTQPFLCPEMIKSERYGVEADLWSFGVTLYFVGEQRLPFPADNSKLLFEEIQNEPPAPFEMIQDPQKQELILGLLNK</sequence>
<dbReference type="EMBL" id="SNRW01002925">
    <property type="protein sequence ID" value="KAA6391298.1"/>
    <property type="molecule type" value="Genomic_DNA"/>
</dbReference>
<comment type="catalytic activity">
    <reaction evidence="8">
        <text>L-seryl-[protein] + ATP = O-phospho-L-seryl-[protein] + ADP + H(+)</text>
        <dbReference type="Rhea" id="RHEA:17989"/>
        <dbReference type="Rhea" id="RHEA-COMP:9863"/>
        <dbReference type="Rhea" id="RHEA-COMP:11604"/>
        <dbReference type="ChEBI" id="CHEBI:15378"/>
        <dbReference type="ChEBI" id="CHEBI:29999"/>
        <dbReference type="ChEBI" id="CHEBI:30616"/>
        <dbReference type="ChEBI" id="CHEBI:83421"/>
        <dbReference type="ChEBI" id="CHEBI:456216"/>
        <dbReference type="EC" id="2.7.11.1"/>
    </reaction>
</comment>
<evidence type="ECO:0000256" key="2">
    <source>
        <dbReference type="ARBA" id="ARBA00022527"/>
    </source>
</evidence>
<evidence type="ECO:0000313" key="12">
    <source>
        <dbReference type="Proteomes" id="UP000324800"/>
    </source>
</evidence>
<evidence type="ECO:0000256" key="8">
    <source>
        <dbReference type="ARBA" id="ARBA00048679"/>
    </source>
</evidence>
<evidence type="ECO:0000256" key="3">
    <source>
        <dbReference type="ARBA" id="ARBA00022679"/>
    </source>
</evidence>
<dbReference type="PROSITE" id="PS50011">
    <property type="entry name" value="PROTEIN_KINASE_DOM"/>
    <property type="match status" value="1"/>
</dbReference>
<dbReference type="PANTHER" id="PTHR24356">
    <property type="entry name" value="SERINE/THREONINE-PROTEIN KINASE"/>
    <property type="match status" value="1"/>
</dbReference>
<protein>
    <recommendedName>
        <fullName evidence="1">non-specific serine/threonine protein kinase</fullName>
        <ecNumber evidence="1">2.7.11.1</ecNumber>
    </recommendedName>
</protein>
<dbReference type="Gene3D" id="1.10.510.10">
    <property type="entry name" value="Transferase(Phosphotransferase) domain 1"/>
    <property type="match status" value="1"/>
</dbReference>
<dbReference type="Pfam" id="PF00069">
    <property type="entry name" value="Pkinase"/>
    <property type="match status" value="1"/>
</dbReference>
<feature type="domain" description="Protein kinase" evidence="10">
    <location>
        <begin position="9"/>
        <end position="245"/>
    </location>
</feature>
<organism evidence="11 12">
    <name type="scientific">Streblomastix strix</name>
    <dbReference type="NCBI Taxonomy" id="222440"/>
    <lineage>
        <taxon>Eukaryota</taxon>
        <taxon>Metamonada</taxon>
        <taxon>Preaxostyla</taxon>
        <taxon>Oxymonadida</taxon>
        <taxon>Streblomastigidae</taxon>
        <taxon>Streblomastix</taxon>
    </lineage>
</organism>
<dbReference type="AlphaFoldDB" id="A0A5J4W8Q9"/>
<evidence type="ECO:0000256" key="9">
    <source>
        <dbReference type="PROSITE-ProRule" id="PRU10141"/>
    </source>
</evidence>
<evidence type="ECO:0000256" key="1">
    <source>
        <dbReference type="ARBA" id="ARBA00012513"/>
    </source>
</evidence>
<dbReference type="GO" id="GO:0004674">
    <property type="term" value="F:protein serine/threonine kinase activity"/>
    <property type="evidence" value="ECO:0007669"/>
    <property type="project" value="UniProtKB-KW"/>
</dbReference>
<dbReference type="InterPro" id="IPR017441">
    <property type="entry name" value="Protein_kinase_ATP_BS"/>
</dbReference>
<reference evidence="11 12" key="1">
    <citation type="submission" date="2019-03" db="EMBL/GenBank/DDBJ databases">
        <title>Single cell metagenomics reveals metabolic interactions within the superorganism composed of flagellate Streblomastix strix and complex community of Bacteroidetes bacteria on its surface.</title>
        <authorList>
            <person name="Treitli S.C."/>
            <person name="Kolisko M."/>
            <person name="Husnik F."/>
            <person name="Keeling P."/>
            <person name="Hampl V."/>
        </authorList>
    </citation>
    <scope>NUCLEOTIDE SEQUENCE [LARGE SCALE GENOMIC DNA]</scope>
    <source>
        <strain evidence="11">ST1C</strain>
    </source>
</reference>
<feature type="binding site" evidence="9">
    <location>
        <position position="37"/>
    </location>
    <ligand>
        <name>ATP</name>
        <dbReference type="ChEBI" id="CHEBI:30616"/>
    </ligand>
</feature>
<keyword evidence="3" id="KW-0808">Transferase</keyword>
<dbReference type="GO" id="GO:0005524">
    <property type="term" value="F:ATP binding"/>
    <property type="evidence" value="ECO:0007669"/>
    <property type="project" value="UniProtKB-UniRule"/>
</dbReference>
<proteinExistence type="predicted"/>
<dbReference type="SMART" id="SM00220">
    <property type="entry name" value="S_TKc"/>
    <property type="match status" value="1"/>
</dbReference>
<keyword evidence="6 9" id="KW-0067">ATP-binding</keyword>
<dbReference type="InterPro" id="IPR050236">
    <property type="entry name" value="Ser_Thr_kinase_AGC"/>
</dbReference>
<gene>
    <name evidence="11" type="ORF">EZS28_013173</name>
</gene>
<evidence type="ECO:0000259" key="10">
    <source>
        <dbReference type="PROSITE" id="PS50011"/>
    </source>
</evidence>
<dbReference type="PANTHER" id="PTHR24356:SF1">
    <property type="entry name" value="SERINE_THREONINE-PROTEIN KINASE GREATWALL"/>
    <property type="match status" value="1"/>
</dbReference>
<feature type="non-terminal residue" evidence="11">
    <location>
        <position position="245"/>
    </location>
</feature>
<keyword evidence="5 11" id="KW-0418">Kinase</keyword>
<keyword evidence="2" id="KW-0723">Serine/threonine-protein kinase</keyword>
<evidence type="ECO:0000256" key="7">
    <source>
        <dbReference type="ARBA" id="ARBA00047899"/>
    </source>
</evidence>
<dbReference type="SUPFAM" id="SSF56112">
    <property type="entry name" value="Protein kinase-like (PK-like)"/>
    <property type="match status" value="1"/>
</dbReference>
<evidence type="ECO:0000256" key="6">
    <source>
        <dbReference type="ARBA" id="ARBA00022840"/>
    </source>
</evidence>
<dbReference type="InterPro" id="IPR000719">
    <property type="entry name" value="Prot_kinase_dom"/>
</dbReference>
<evidence type="ECO:0000256" key="5">
    <source>
        <dbReference type="ARBA" id="ARBA00022777"/>
    </source>
</evidence>
<dbReference type="OrthoDB" id="68483at2759"/>
<evidence type="ECO:0000256" key="4">
    <source>
        <dbReference type="ARBA" id="ARBA00022741"/>
    </source>
</evidence>
<dbReference type="EC" id="2.7.11.1" evidence="1"/>
<accession>A0A5J4W8Q9</accession>
<dbReference type="InterPro" id="IPR011009">
    <property type="entry name" value="Kinase-like_dom_sf"/>
</dbReference>
<evidence type="ECO:0000313" key="11">
    <source>
        <dbReference type="EMBL" id="KAA6391298.1"/>
    </source>
</evidence>
<comment type="catalytic activity">
    <reaction evidence="7">
        <text>L-threonyl-[protein] + ATP = O-phospho-L-threonyl-[protein] + ADP + H(+)</text>
        <dbReference type="Rhea" id="RHEA:46608"/>
        <dbReference type="Rhea" id="RHEA-COMP:11060"/>
        <dbReference type="Rhea" id="RHEA-COMP:11605"/>
        <dbReference type="ChEBI" id="CHEBI:15378"/>
        <dbReference type="ChEBI" id="CHEBI:30013"/>
        <dbReference type="ChEBI" id="CHEBI:30616"/>
        <dbReference type="ChEBI" id="CHEBI:61977"/>
        <dbReference type="ChEBI" id="CHEBI:456216"/>
        <dbReference type="EC" id="2.7.11.1"/>
    </reaction>
</comment>
<keyword evidence="4 9" id="KW-0547">Nucleotide-binding</keyword>
<name>A0A5J4W8Q9_9EUKA</name>